<gene>
    <name evidence="2" type="ORF">PIB30_096669</name>
</gene>
<keyword evidence="3" id="KW-1185">Reference proteome</keyword>
<protein>
    <submittedName>
        <fullName evidence="2">Uncharacterized protein</fullName>
    </submittedName>
</protein>
<accession>A0ABU6ZVD2</accession>
<comment type="caution">
    <text evidence="2">The sequence shown here is derived from an EMBL/GenBank/DDBJ whole genome shotgun (WGS) entry which is preliminary data.</text>
</comment>
<dbReference type="Proteomes" id="UP001341840">
    <property type="component" value="Unassembled WGS sequence"/>
</dbReference>
<feature type="compositionally biased region" description="Polar residues" evidence="1">
    <location>
        <begin position="24"/>
        <end position="38"/>
    </location>
</feature>
<dbReference type="EMBL" id="JASCZI010274172">
    <property type="protein sequence ID" value="MED6225746.1"/>
    <property type="molecule type" value="Genomic_DNA"/>
</dbReference>
<sequence>MDNAVSSKASAKQKSVIQERKMKSNGSSIGNGQGTATRNPLQEVQDACNIGRIGIHIDDKNNHLRAIINAGKENIIDKDHKESPALASPTDKAKQAGRDRCAKFAEKRQAREVYVNNTGNLSSEDSRRARRERAAIIRRNGPQRRKRATLASVTAMYSASVVDKATVDCKVDFQLTSAFARVNKYPVVDLHLSKSPA</sequence>
<evidence type="ECO:0000313" key="3">
    <source>
        <dbReference type="Proteomes" id="UP001341840"/>
    </source>
</evidence>
<feature type="region of interest" description="Disordered" evidence="1">
    <location>
        <begin position="1"/>
        <end position="38"/>
    </location>
</feature>
<organism evidence="2 3">
    <name type="scientific">Stylosanthes scabra</name>
    <dbReference type="NCBI Taxonomy" id="79078"/>
    <lineage>
        <taxon>Eukaryota</taxon>
        <taxon>Viridiplantae</taxon>
        <taxon>Streptophyta</taxon>
        <taxon>Embryophyta</taxon>
        <taxon>Tracheophyta</taxon>
        <taxon>Spermatophyta</taxon>
        <taxon>Magnoliopsida</taxon>
        <taxon>eudicotyledons</taxon>
        <taxon>Gunneridae</taxon>
        <taxon>Pentapetalae</taxon>
        <taxon>rosids</taxon>
        <taxon>fabids</taxon>
        <taxon>Fabales</taxon>
        <taxon>Fabaceae</taxon>
        <taxon>Papilionoideae</taxon>
        <taxon>50 kb inversion clade</taxon>
        <taxon>dalbergioids sensu lato</taxon>
        <taxon>Dalbergieae</taxon>
        <taxon>Pterocarpus clade</taxon>
        <taxon>Stylosanthes</taxon>
    </lineage>
</organism>
<name>A0ABU6ZVD2_9FABA</name>
<evidence type="ECO:0000313" key="2">
    <source>
        <dbReference type="EMBL" id="MED6225746.1"/>
    </source>
</evidence>
<feature type="compositionally biased region" description="Low complexity" evidence="1">
    <location>
        <begin position="1"/>
        <end position="16"/>
    </location>
</feature>
<proteinExistence type="predicted"/>
<evidence type="ECO:0000256" key="1">
    <source>
        <dbReference type="SAM" id="MobiDB-lite"/>
    </source>
</evidence>
<reference evidence="2 3" key="1">
    <citation type="journal article" date="2023" name="Plants (Basel)">
        <title>Bridging the Gap: Combining Genomics and Transcriptomics Approaches to Understand Stylosanthes scabra, an Orphan Legume from the Brazilian Caatinga.</title>
        <authorList>
            <person name="Ferreira-Neto J.R.C."/>
            <person name="da Silva M.D."/>
            <person name="Binneck E."/>
            <person name="de Melo N.F."/>
            <person name="da Silva R.H."/>
            <person name="de Melo A.L.T.M."/>
            <person name="Pandolfi V."/>
            <person name="Bustamante F.O."/>
            <person name="Brasileiro-Vidal A.C."/>
            <person name="Benko-Iseppon A.M."/>
        </authorList>
    </citation>
    <scope>NUCLEOTIDE SEQUENCE [LARGE SCALE GENOMIC DNA]</scope>
    <source>
        <tissue evidence="2">Leaves</tissue>
    </source>
</reference>